<evidence type="ECO:0000313" key="2">
    <source>
        <dbReference type="Proteomes" id="UP000030143"/>
    </source>
</evidence>
<organism evidence="1 2">
    <name type="scientific">Penicillium expansum</name>
    <name type="common">Blue mold rot fungus</name>
    <dbReference type="NCBI Taxonomy" id="27334"/>
    <lineage>
        <taxon>Eukaryota</taxon>
        <taxon>Fungi</taxon>
        <taxon>Dikarya</taxon>
        <taxon>Ascomycota</taxon>
        <taxon>Pezizomycotina</taxon>
        <taxon>Eurotiomycetes</taxon>
        <taxon>Eurotiomycetidae</taxon>
        <taxon>Eurotiales</taxon>
        <taxon>Aspergillaceae</taxon>
        <taxon>Penicillium</taxon>
    </lineage>
</organism>
<dbReference type="OrthoDB" id="10654583at2759"/>
<dbReference type="AlphaFoldDB" id="A0A0A2JZ91"/>
<dbReference type="VEuPathDB" id="FungiDB:PEXP_088510"/>
<comment type="caution">
    <text evidence="1">The sequence shown here is derived from an EMBL/GenBank/DDBJ whole genome shotgun (WGS) entry which is preliminary data.</text>
</comment>
<dbReference type="HOGENOM" id="CLU_2484029_0_0_1"/>
<gene>
    <name evidence="1" type="ORF">PEX2_032750</name>
</gene>
<reference evidence="1 2" key="1">
    <citation type="journal article" date="2015" name="Mol. Plant Microbe Interact.">
        <title>Genome, transcriptome, and functional analyses of Penicillium expansum provide new insights into secondary metabolism and pathogenicity.</title>
        <authorList>
            <person name="Ballester A.R."/>
            <person name="Marcet-Houben M."/>
            <person name="Levin E."/>
            <person name="Sela N."/>
            <person name="Selma-Lazaro C."/>
            <person name="Carmona L."/>
            <person name="Wisniewski M."/>
            <person name="Droby S."/>
            <person name="Gonzalez-Candelas L."/>
            <person name="Gabaldon T."/>
        </authorList>
    </citation>
    <scope>NUCLEOTIDE SEQUENCE [LARGE SCALE GENOMIC DNA]</scope>
    <source>
        <strain evidence="1 2">MD-8</strain>
    </source>
</reference>
<keyword evidence="2" id="KW-1185">Reference proteome</keyword>
<name>A0A0A2JZ91_PENEN</name>
<evidence type="ECO:0000313" key="1">
    <source>
        <dbReference type="EMBL" id="KGO60136.1"/>
    </source>
</evidence>
<accession>A0A0A2JZ91</accession>
<dbReference type="GeneID" id="27675969"/>
<protein>
    <submittedName>
        <fullName evidence="1">Uncharacterized protein</fullName>
    </submittedName>
</protein>
<proteinExistence type="predicted"/>
<dbReference type="RefSeq" id="XP_016601202.1">
    <property type="nucleotide sequence ID" value="XM_016740550.1"/>
</dbReference>
<sequence>MHKFQPSWQFRNKACFSTQFPLFRYNSNPARKRFQKYHQFNRNKRPCGWLRGSGMVGVFLLFRVSLASEQWQVKEQLTKVSVAQHKS</sequence>
<dbReference type="EMBL" id="JQFZ01000080">
    <property type="protein sequence ID" value="KGO60136.1"/>
    <property type="molecule type" value="Genomic_DNA"/>
</dbReference>
<dbReference type="Proteomes" id="UP000030143">
    <property type="component" value="Unassembled WGS sequence"/>
</dbReference>